<dbReference type="AlphaFoldDB" id="A0A4Z1K6R5"/>
<dbReference type="EMBL" id="PQXM01000125">
    <property type="protein sequence ID" value="TGO77023.1"/>
    <property type="molecule type" value="Genomic_DNA"/>
</dbReference>
<evidence type="ECO:0000313" key="1">
    <source>
        <dbReference type="EMBL" id="TGO77023.1"/>
    </source>
</evidence>
<sequence>MLYFKPVVLEGSALELAITLDTVEVGTEMVLVVASAESSDVSPTSEDSASISQVAVSSWAWIIGHGQDRLAMNLRNLNGFVSDANDDKKGSCTVATACCLFHDTVIRRL</sequence>
<accession>A0A4Z1K6R5</accession>
<gene>
    <name evidence="1" type="ORF">BELL_0126g00020</name>
</gene>
<proteinExistence type="predicted"/>
<keyword evidence="2" id="KW-1185">Reference proteome</keyword>
<comment type="caution">
    <text evidence="1">The sequence shown here is derived from an EMBL/GenBank/DDBJ whole genome shotgun (WGS) entry which is preliminary data.</text>
</comment>
<evidence type="ECO:0000313" key="2">
    <source>
        <dbReference type="Proteomes" id="UP000297229"/>
    </source>
</evidence>
<reference evidence="1 2" key="1">
    <citation type="submission" date="2017-12" db="EMBL/GenBank/DDBJ databases">
        <title>Comparative genomics of Botrytis spp.</title>
        <authorList>
            <person name="Valero-Jimenez C.A."/>
            <person name="Tapia P."/>
            <person name="Veloso J."/>
            <person name="Silva-Moreno E."/>
            <person name="Staats M."/>
            <person name="Valdes J.H."/>
            <person name="Van Kan J.A.L."/>
        </authorList>
    </citation>
    <scope>NUCLEOTIDE SEQUENCE [LARGE SCALE GENOMIC DNA]</scope>
    <source>
        <strain evidence="1 2">Be9601</strain>
    </source>
</reference>
<organism evidence="1 2">
    <name type="scientific">Botrytis elliptica</name>
    <dbReference type="NCBI Taxonomy" id="278938"/>
    <lineage>
        <taxon>Eukaryota</taxon>
        <taxon>Fungi</taxon>
        <taxon>Dikarya</taxon>
        <taxon>Ascomycota</taxon>
        <taxon>Pezizomycotina</taxon>
        <taxon>Leotiomycetes</taxon>
        <taxon>Helotiales</taxon>
        <taxon>Sclerotiniaceae</taxon>
        <taxon>Botrytis</taxon>
    </lineage>
</organism>
<protein>
    <submittedName>
        <fullName evidence="1">Uncharacterized protein</fullName>
    </submittedName>
</protein>
<name>A0A4Z1K6R5_9HELO</name>
<dbReference type="Proteomes" id="UP000297229">
    <property type="component" value="Unassembled WGS sequence"/>
</dbReference>